<keyword evidence="10" id="KW-0676">Redox-active center</keyword>
<dbReference type="CDD" id="cd02983">
    <property type="entry name" value="P5_C"/>
    <property type="match status" value="1"/>
</dbReference>
<dbReference type="AlphaFoldDB" id="A0A7R8WAM5"/>
<dbReference type="CDD" id="cd03001">
    <property type="entry name" value="PDI_a_P5"/>
    <property type="match status" value="2"/>
</dbReference>
<proteinExistence type="inferred from homology"/>
<evidence type="ECO:0000256" key="9">
    <source>
        <dbReference type="ARBA" id="ARBA00023235"/>
    </source>
</evidence>
<dbReference type="NCBIfam" id="TIGR01126">
    <property type="entry name" value="pdi_dom"/>
    <property type="match status" value="1"/>
</dbReference>
<comment type="catalytic activity">
    <reaction evidence="1">
        <text>Catalyzes the rearrangement of -S-S- bonds in proteins.</text>
        <dbReference type="EC" id="5.3.4.1"/>
    </reaction>
</comment>
<name>A0A7R8WAM5_9CRUS</name>
<dbReference type="FunFam" id="3.40.30.10:FF:000032">
    <property type="entry name" value="Protein disulfide-isomerase A6 homolog"/>
    <property type="match status" value="1"/>
</dbReference>
<dbReference type="InterPro" id="IPR036249">
    <property type="entry name" value="Thioredoxin-like_sf"/>
</dbReference>
<reference evidence="13" key="1">
    <citation type="submission" date="2020-11" db="EMBL/GenBank/DDBJ databases">
        <authorList>
            <person name="Tran Van P."/>
        </authorList>
    </citation>
    <scope>NUCLEOTIDE SEQUENCE</scope>
</reference>
<dbReference type="PANTHER" id="PTHR45815">
    <property type="entry name" value="PROTEIN DISULFIDE-ISOMERASE A6"/>
    <property type="match status" value="1"/>
</dbReference>
<evidence type="ECO:0000256" key="3">
    <source>
        <dbReference type="ARBA" id="ARBA00006347"/>
    </source>
</evidence>
<dbReference type="OrthoDB" id="10264505at2759"/>
<evidence type="ECO:0000256" key="5">
    <source>
        <dbReference type="ARBA" id="ARBA00022729"/>
    </source>
</evidence>
<accession>A0A7R8WAM5</accession>
<dbReference type="GO" id="GO:0034976">
    <property type="term" value="P:response to endoplasmic reticulum stress"/>
    <property type="evidence" value="ECO:0007669"/>
    <property type="project" value="TreeGrafter"/>
</dbReference>
<protein>
    <recommendedName>
        <fullName evidence="4">protein disulfide-isomerase</fullName>
        <ecNumber evidence="4">5.3.4.1</ecNumber>
    </recommendedName>
</protein>
<evidence type="ECO:0000256" key="6">
    <source>
        <dbReference type="ARBA" id="ARBA00022737"/>
    </source>
</evidence>
<dbReference type="PANTHER" id="PTHR45815:SF3">
    <property type="entry name" value="PROTEIN DISULFIDE-ISOMERASE A6"/>
    <property type="match status" value="1"/>
</dbReference>
<dbReference type="EMBL" id="OB660677">
    <property type="protein sequence ID" value="CAD7225856.1"/>
    <property type="molecule type" value="Genomic_DNA"/>
</dbReference>
<dbReference type="Pfam" id="PF00085">
    <property type="entry name" value="Thioredoxin"/>
    <property type="match status" value="2"/>
</dbReference>
<dbReference type="InterPro" id="IPR013766">
    <property type="entry name" value="Thioredoxin_domain"/>
</dbReference>
<dbReference type="InterPro" id="IPR017937">
    <property type="entry name" value="Thioredoxin_CS"/>
</dbReference>
<evidence type="ECO:0000256" key="10">
    <source>
        <dbReference type="ARBA" id="ARBA00023284"/>
    </source>
</evidence>
<sequence>MMSQSFVITAIFALFCTSVNALYGPGTDVVELNPGNFERLVTDSESVWIVEFYAPWCGHCKNLVPEYKKAASVLKGVVKVGAVNGDEHKSLFSRFGGQGFPTIKIFGDDKKKPEDYQGPRTAQGLAAEGLKVLKEKVQEKLGGKKSSGGGSGGGGAAADVIELTDSNFDQKVLNSDSDWLVEFYAPWCGHCKNLAPHWAAAAKELKGKVKLGALDATVHNVKASQYGIQGFPTIKFFPKGSRSSSDAEDYSGGRTSSDIVSFALSKYEENVAPPEVKELTSKGALEEACQHSLCVIAVLPQLLDCQSRCRNSYLDILKAQAEKFKKSGWGWIWAEALAQPEVEKAFEIGGFGYPAMVVANVKKQKFSTLRGSFDEPGIHEFLRDLSYGRGVTVNLPSSELPSVVDASPWDGKDGALPEMEEIDLSDVELDDLDDPKKEEL</sequence>
<evidence type="ECO:0000256" key="1">
    <source>
        <dbReference type="ARBA" id="ARBA00001182"/>
    </source>
</evidence>
<dbReference type="PROSITE" id="PS00194">
    <property type="entry name" value="THIOREDOXIN_1"/>
    <property type="match status" value="2"/>
</dbReference>
<dbReference type="InterPro" id="IPR057305">
    <property type="entry name" value="Thioredox_PDIA6_C"/>
</dbReference>
<keyword evidence="5" id="KW-0732">Signal</keyword>
<dbReference type="GO" id="GO:0015035">
    <property type="term" value="F:protein-disulfide reductase activity"/>
    <property type="evidence" value="ECO:0007669"/>
    <property type="project" value="TreeGrafter"/>
</dbReference>
<evidence type="ECO:0000256" key="11">
    <source>
        <dbReference type="RuleBase" id="RU004208"/>
    </source>
</evidence>
<feature type="domain" description="Thioredoxin" evidence="12">
    <location>
        <begin position="152"/>
        <end position="269"/>
    </location>
</feature>
<keyword evidence="7" id="KW-0256">Endoplasmic reticulum</keyword>
<dbReference type="GO" id="GO:0005788">
    <property type="term" value="C:endoplasmic reticulum lumen"/>
    <property type="evidence" value="ECO:0007669"/>
    <property type="project" value="UniProtKB-SubCell"/>
</dbReference>
<evidence type="ECO:0000256" key="4">
    <source>
        <dbReference type="ARBA" id="ARBA00012723"/>
    </source>
</evidence>
<evidence type="ECO:0000256" key="8">
    <source>
        <dbReference type="ARBA" id="ARBA00023157"/>
    </source>
</evidence>
<evidence type="ECO:0000256" key="7">
    <source>
        <dbReference type="ARBA" id="ARBA00022824"/>
    </source>
</evidence>
<dbReference type="InterPro" id="IPR005788">
    <property type="entry name" value="PDI_thioredoxin-like_dom"/>
</dbReference>
<dbReference type="PRINTS" id="PR00421">
    <property type="entry name" value="THIOREDOXIN"/>
</dbReference>
<keyword evidence="8" id="KW-1015">Disulfide bond</keyword>
<keyword evidence="9" id="KW-0413">Isomerase</keyword>
<dbReference type="SUPFAM" id="SSF52833">
    <property type="entry name" value="Thioredoxin-like"/>
    <property type="match status" value="3"/>
</dbReference>
<comment type="similarity">
    <text evidence="3 11">Belongs to the protein disulfide isomerase family.</text>
</comment>
<dbReference type="PROSITE" id="PS51352">
    <property type="entry name" value="THIOREDOXIN_2"/>
    <property type="match status" value="2"/>
</dbReference>
<dbReference type="EC" id="5.3.4.1" evidence="4"/>
<dbReference type="Pfam" id="PF24541">
    <property type="entry name" value="Thioredox_PDIA6_C"/>
    <property type="match status" value="1"/>
</dbReference>
<organism evidence="13">
    <name type="scientific">Cyprideis torosa</name>
    <dbReference type="NCBI Taxonomy" id="163714"/>
    <lineage>
        <taxon>Eukaryota</taxon>
        <taxon>Metazoa</taxon>
        <taxon>Ecdysozoa</taxon>
        <taxon>Arthropoda</taxon>
        <taxon>Crustacea</taxon>
        <taxon>Oligostraca</taxon>
        <taxon>Ostracoda</taxon>
        <taxon>Podocopa</taxon>
        <taxon>Podocopida</taxon>
        <taxon>Cytherocopina</taxon>
        <taxon>Cytheroidea</taxon>
        <taxon>Cytherideidae</taxon>
        <taxon>Cyprideis</taxon>
    </lineage>
</organism>
<gene>
    <name evidence="13" type="ORF">CTOB1V02_LOCUS3788</name>
</gene>
<keyword evidence="6" id="KW-0677">Repeat</keyword>
<evidence type="ECO:0000259" key="12">
    <source>
        <dbReference type="PROSITE" id="PS51352"/>
    </source>
</evidence>
<evidence type="ECO:0000256" key="2">
    <source>
        <dbReference type="ARBA" id="ARBA00004319"/>
    </source>
</evidence>
<evidence type="ECO:0000313" key="13">
    <source>
        <dbReference type="EMBL" id="CAD7225856.1"/>
    </source>
</evidence>
<dbReference type="GO" id="GO:0003756">
    <property type="term" value="F:protein disulfide isomerase activity"/>
    <property type="evidence" value="ECO:0007669"/>
    <property type="project" value="UniProtKB-EC"/>
</dbReference>
<feature type="domain" description="Thioredoxin" evidence="12">
    <location>
        <begin position="13"/>
        <end position="135"/>
    </location>
</feature>
<comment type="subcellular location">
    <subcellularLocation>
        <location evidence="2">Endoplasmic reticulum lumen</location>
    </subcellularLocation>
</comment>
<dbReference type="Gene3D" id="3.40.30.10">
    <property type="entry name" value="Glutaredoxin"/>
    <property type="match status" value="2"/>
</dbReference>